<dbReference type="AlphaFoldDB" id="A0A183UM46"/>
<dbReference type="InterPro" id="IPR031424">
    <property type="entry name" value="QVR-like"/>
</dbReference>
<evidence type="ECO:0000256" key="2">
    <source>
        <dbReference type="ARBA" id="ARBA00023180"/>
    </source>
</evidence>
<keyword evidence="2" id="KW-0325">Glycoprotein</keyword>
<reference evidence="3 4" key="2">
    <citation type="submission" date="2018-11" db="EMBL/GenBank/DDBJ databases">
        <authorList>
            <consortium name="Pathogen Informatics"/>
        </authorList>
    </citation>
    <scope>NUCLEOTIDE SEQUENCE [LARGE SCALE GENOMIC DNA]</scope>
</reference>
<dbReference type="EMBL" id="UYWY01020212">
    <property type="protein sequence ID" value="VDM40887.1"/>
    <property type="molecule type" value="Genomic_DNA"/>
</dbReference>
<dbReference type="PANTHER" id="PTHR38332:SF1">
    <property type="entry name" value="RE49668P"/>
    <property type="match status" value="1"/>
</dbReference>
<protein>
    <submittedName>
        <fullName evidence="5">Protein sleepless</fullName>
    </submittedName>
</protein>
<name>A0A183UM46_TOXCA</name>
<proteinExistence type="predicted"/>
<gene>
    <name evidence="3" type="ORF">TCNE_LOCUS9566</name>
</gene>
<accession>A0A183UM46</accession>
<evidence type="ECO:0000313" key="4">
    <source>
        <dbReference type="Proteomes" id="UP000050794"/>
    </source>
</evidence>
<reference evidence="5" key="1">
    <citation type="submission" date="2016-06" db="UniProtKB">
        <authorList>
            <consortium name="WormBaseParasite"/>
        </authorList>
    </citation>
    <scope>IDENTIFICATION</scope>
</reference>
<dbReference type="Pfam" id="PF17064">
    <property type="entry name" value="QVR"/>
    <property type="match status" value="1"/>
</dbReference>
<evidence type="ECO:0000256" key="1">
    <source>
        <dbReference type="ARBA" id="ARBA00022729"/>
    </source>
</evidence>
<dbReference type="GO" id="GO:0032222">
    <property type="term" value="P:regulation of synaptic transmission, cholinergic"/>
    <property type="evidence" value="ECO:0007669"/>
    <property type="project" value="InterPro"/>
</dbReference>
<dbReference type="WBParaSite" id="TCNE_0000956601-mRNA-1">
    <property type="protein sequence ID" value="TCNE_0000956601-mRNA-1"/>
    <property type="gene ID" value="TCNE_0000956601"/>
</dbReference>
<sequence>MYIYIYLYKEIYCAGVESIGCFVCSSFNGSNPSCEDTFNSTVQHGSHTTPGAAHYQYPCWAFMKQRQGLFPADHCIKVNGYRSDEPAQTMVIRTCALDSGTLTADTEIVRISHCGHFKYEGYQYSGCVQACDTDGCNAATTHHSCSSLIVMLSVVVVLLVFTSYDHFDKPEPLDYTTSSLALQSFEQLARLAFQIWHSFSKLFSSSPIVSYQLFSSRVVHTTDIT</sequence>
<organism evidence="4 5">
    <name type="scientific">Toxocara canis</name>
    <name type="common">Canine roundworm</name>
    <dbReference type="NCBI Taxonomy" id="6265"/>
    <lineage>
        <taxon>Eukaryota</taxon>
        <taxon>Metazoa</taxon>
        <taxon>Ecdysozoa</taxon>
        <taxon>Nematoda</taxon>
        <taxon>Chromadorea</taxon>
        <taxon>Rhabditida</taxon>
        <taxon>Spirurina</taxon>
        <taxon>Ascaridomorpha</taxon>
        <taxon>Ascaridoidea</taxon>
        <taxon>Toxocaridae</taxon>
        <taxon>Toxocara</taxon>
    </lineage>
</organism>
<evidence type="ECO:0000313" key="3">
    <source>
        <dbReference type="EMBL" id="VDM40887.1"/>
    </source>
</evidence>
<dbReference type="PANTHER" id="PTHR38332">
    <property type="entry name" value="PROTEIN CBG11604"/>
    <property type="match status" value="1"/>
</dbReference>
<dbReference type="Proteomes" id="UP000050794">
    <property type="component" value="Unassembled WGS sequence"/>
</dbReference>
<evidence type="ECO:0000313" key="5">
    <source>
        <dbReference type="WBParaSite" id="TCNE_0000956601-mRNA-1"/>
    </source>
</evidence>
<keyword evidence="1" id="KW-0732">Signal</keyword>
<keyword evidence="4" id="KW-1185">Reference proteome</keyword>
<dbReference type="GO" id="GO:0030431">
    <property type="term" value="P:sleep"/>
    <property type="evidence" value="ECO:0007669"/>
    <property type="project" value="InterPro"/>
</dbReference>